<dbReference type="SUPFAM" id="SSF53098">
    <property type="entry name" value="Ribonuclease H-like"/>
    <property type="match status" value="1"/>
</dbReference>
<reference evidence="2" key="1">
    <citation type="submission" date="2021-02" db="EMBL/GenBank/DDBJ databases">
        <authorList>
            <person name="Steward A R."/>
        </authorList>
    </citation>
    <scope>NUCLEOTIDE SEQUENCE</scope>
</reference>
<evidence type="ECO:0000313" key="2">
    <source>
        <dbReference type="EMBL" id="CAF4948632.1"/>
    </source>
</evidence>
<gene>
    <name evidence="2" type="ORF">PMACD_LOCUS15465</name>
</gene>
<name>A0A821XR59_9NEOP</name>
<dbReference type="GO" id="GO:0003676">
    <property type="term" value="F:nucleic acid binding"/>
    <property type="evidence" value="ECO:0007669"/>
    <property type="project" value="InterPro"/>
</dbReference>
<dbReference type="InterPro" id="IPR001584">
    <property type="entry name" value="Integrase_cat-core"/>
</dbReference>
<dbReference type="Proteomes" id="UP000663880">
    <property type="component" value="Unassembled WGS sequence"/>
</dbReference>
<organism evidence="2 3">
    <name type="scientific">Pieris macdunnoughi</name>
    <dbReference type="NCBI Taxonomy" id="345717"/>
    <lineage>
        <taxon>Eukaryota</taxon>
        <taxon>Metazoa</taxon>
        <taxon>Ecdysozoa</taxon>
        <taxon>Arthropoda</taxon>
        <taxon>Hexapoda</taxon>
        <taxon>Insecta</taxon>
        <taxon>Pterygota</taxon>
        <taxon>Neoptera</taxon>
        <taxon>Endopterygota</taxon>
        <taxon>Lepidoptera</taxon>
        <taxon>Glossata</taxon>
        <taxon>Ditrysia</taxon>
        <taxon>Papilionoidea</taxon>
        <taxon>Pieridae</taxon>
        <taxon>Pierinae</taxon>
        <taxon>Pieris</taxon>
    </lineage>
</organism>
<comment type="caution">
    <text evidence="2">The sequence shown here is derived from an EMBL/GenBank/DDBJ whole genome shotgun (WGS) entry which is preliminary data.</text>
</comment>
<dbReference type="Gene3D" id="3.30.420.10">
    <property type="entry name" value="Ribonuclease H-like superfamily/Ribonuclease H"/>
    <property type="match status" value="1"/>
</dbReference>
<sequence>MGDLPPDRITAARPFSGVGTDFAGPFSIKVSSIRNAKIAKGYLCVFVCLVTKSVHLEVVSSLSTEAFIACLSRFVSRRGLPSLIRSDCGTNFKGSERYLGEVNNFLTENQVPIENSLSRRGIKWKFSPAGYPSWGGIFEAVVKVAKTHLRRIIGESILTFEELATQRVRWIDKTDPPRVGDLVLINEPNMPPLSWRRGRIIKLFPGADGTPRVAEVRVGESVLKRAVAGLSRLPVA</sequence>
<dbReference type="InterPro" id="IPR040676">
    <property type="entry name" value="DUF5641"/>
</dbReference>
<dbReference type="OrthoDB" id="5986643at2759"/>
<dbReference type="InterPro" id="IPR012337">
    <property type="entry name" value="RNaseH-like_sf"/>
</dbReference>
<feature type="domain" description="Integrase catalytic" evidence="1">
    <location>
        <begin position="10"/>
        <end position="200"/>
    </location>
</feature>
<dbReference type="PANTHER" id="PTHR47331">
    <property type="entry name" value="PHD-TYPE DOMAIN-CONTAINING PROTEIN"/>
    <property type="match status" value="1"/>
</dbReference>
<dbReference type="GO" id="GO:0015074">
    <property type="term" value="P:DNA integration"/>
    <property type="evidence" value="ECO:0007669"/>
    <property type="project" value="InterPro"/>
</dbReference>
<protein>
    <recommendedName>
        <fullName evidence="1">Integrase catalytic domain-containing protein</fullName>
    </recommendedName>
</protein>
<dbReference type="Pfam" id="PF18701">
    <property type="entry name" value="DUF5641"/>
    <property type="match status" value="1"/>
</dbReference>
<evidence type="ECO:0000259" key="1">
    <source>
        <dbReference type="PROSITE" id="PS50994"/>
    </source>
</evidence>
<proteinExistence type="predicted"/>
<dbReference type="InterPro" id="IPR036397">
    <property type="entry name" value="RNaseH_sf"/>
</dbReference>
<dbReference type="PROSITE" id="PS50994">
    <property type="entry name" value="INTEGRASE"/>
    <property type="match status" value="1"/>
</dbReference>
<accession>A0A821XR59</accession>
<dbReference type="PANTHER" id="PTHR47331:SF1">
    <property type="entry name" value="GAG-LIKE PROTEIN"/>
    <property type="match status" value="1"/>
</dbReference>
<evidence type="ECO:0000313" key="3">
    <source>
        <dbReference type="Proteomes" id="UP000663880"/>
    </source>
</evidence>
<dbReference type="AlphaFoldDB" id="A0A821XR59"/>
<keyword evidence="3" id="KW-1185">Reference proteome</keyword>
<dbReference type="EMBL" id="CAJOBZ010000070">
    <property type="protein sequence ID" value="CAF4948632.1"/>
    <property type="molecule type" value="Genomic_DNA"/>
</dbReference>